<organism evidence="1 2">
    <name type="scientific">Clavibacter nebraskensis</name>
    <dbReference type="NCBI Taxonomy" id="31963"/>
    <lineage>
        <taxon>Bacteria</taxon>
        <taxon>Bacillati</taxon>
        <taxon>Actinomycetota</taxon>
        <taxon>Actinomycetes</taxon>
        <taxon>Micrococcales</taxon>
        <taxon>Microbacteriaceae</taxon>
        <taxon>Clavibacter</taxon>
    </lineage>
</organism>
<accession>A0A399NYC3</accession>
<dbReference type="GO" id="GO:0016740">
    <property type="term" value="F:transferase activity"/>
    <property type="evidence" value="ECO:0007669"/>
    <property type="project" value="UniProtKB-KW"/>
</dbReference>
<name>A0A399NYC3_9MICO</name>
<evidence type="ECO:0000313" key="1">
    <source>
        <dbReference type="EMBL" id="RII99153.1"/>
    </source>
</evidence>
<proteinExistence type="predicted"/>
<dbReference type="Proteomes" id="UP000265361">
    <property type="component" value="Unassembled WGS sequence"/>
</dbReference>
<evidence type="ECO:0000313" key="2">
    <source>
        <dbReference type="Proteomes" id="UP000265361"/>
    </source>
</evidence>
<keyword evidence="1" id="KW-0808">Transferase</keyword>
<sequence length="48" mass="4733">MLDSTDRIPTSHAGSLPRTDALIAANAARADSRKAAISGGDASPASAP</sequence>
<dbReference type="EMBL" id="QWED01000845">
    <property type="protein sequence ID" value="RII99153.1"/>
    <property type="molecule type" value="Genomic_DNA"/>
</dbReference>
<comment type="caution">
    <text evidence="1">The sequence shown here is derived from an EMBL/GenBank/DDBJ whole genome shotgun (WGS) entry which is preliminary data.</text>
</comment>
<feature type="non-terminal residue" evidence="1">
    <location>
        <position position="48"/>
    </location>
</feature>
<protein>
    <submittedName>
        <fullName evidence="1">Epoxyalkane--coenzyme M transferase</fullName>
    </submittedName>
</protein>
<gene>
    <name evidence="1" type="ORF">DZF97_16160</name>
</gene>
<reference evidence="1 2" key="1">
    <citation type="submission" date="2018-08" db="EMBL/GenBank/DDBJ databases">
        <title>Genome Sequence of Clavibacter michiganensis Subspecies type strains, and the Atypical Peach-Colored Strains Isolated from Tomato.</title>
        <authorList>
            <person name="Osdaghi E."/>
            <person name="Portier P."/>
            <person name="Briand M."/>
            <person name="Jacques M.-A."/>
        </authorList>
    </citation>
    <scope>NUCLEOTIDE SEQUENCE [LARGE SCALE GENOMIC DNA]</scope>
    <source>
        <strain evidence="1 2">CFBP 7577</strain>
    </source>
</reference>
<dbReference type="AlphaFoldDB" id="A0A399NYC3"/>